<comment type="similarity">
    <text evidence="2">In the N-terminal section; belongs to the PMEI family.</text>
</comment>
<dbReference type="CDD" id="cd15797">
    <property type="entry name" value="PMEI"/>
    <property type="match status" value="1"/>
</dbReference>
<dbReference type="GO" id="GO:0042545">
    <property type="term" value="P:cell wall modification"/>
    <property type="evidence" value="ECO:0007669"/>
    <property type="project" value="UniProtKB-UniRule"/>
</dbReference>
<accession>A0A6P5EXS0</accession>
<evidence type="ECO:0000256" key="5">
    <source>
        <dbReference type="ARBA" id="ARBA00023085"/>
    </source>
</evidence>
<evidence type="ECO:0000256" key="1">
    <source>
        <dbReference type="ARBA" id="ARBA00005184"/>
    </source>
</evidence>
<comment type="catalytic activity">
    <reaction evidence="6">
        <text>[(1-&gt;4)-alpha-D-galacturonosyl methyl ester](n) + n H2O = [(1-&gt;4)-alpha-D-galacturonosyl](n) + n methanol + n H(+)</text>
        <dbReference type="Rhea" id="RHEA:22380"/>
        <dbReference type="Rhea" id="RHEA-COMP:14570"/>
        <dbReference type="Rhea" id="RHEA-COMP:14573"/>
        <dbReference type="ChEBI" id="CHEBI:15377"/>
        <dbReference type="ChEBI" id="CHEBI:15378"/>
        <dbReference type="ChEBI" id="CHEBI:17790"/>
        <dbReference type="ChEBI" id="CHEBI:140522"/>
        <dbReference type="ChEBI" id="CHEBI:140523"/>
        <dbReference type="EC" id="3.1.1.11"/>
    </reaction>
</comment>
<dbReference type="UniPathway" id="UPA00545">
    <property type="reaction ID" value="UER00823"/>
</dbReference>
<comment type="function">
    <text evidence="6">Acts in the modification of cell walls via demethylesterification of cell wall pectin.</text>
</comment>
<keyword evidence="9" id="KW-1185">Reference proteome</keyword>
<name>A0A6P5EXS0_ANACO</name>
<dbReference type="InterPro" id="IPR034086">
    <property type="entry name" value="PMEI_plant"/>
</dbReference>
<dbReference type="InterPro" id="IPR000070">
    <property type="entry name" value="Pectinesterase_cat"/>
</dbReference>
<dbReference type="Gene3D" id="1.20.140.40">
    <property type="entry name" value="Invertase/pectin methylesterase inhibitor family protein"/>
    <property type="match status" value="1"/>
</dbReference>
<evidence type="ECO:0000256" key="4">
    <source>
        <dbReference type="ARBA" id="ARBA00022801"/>
    </source>
</evidence>
<evidence type="ECO:0000259" key="7">
    <source>
        <dbReference type="Pfam" id="PF01095"/>
    </source>
</evidence>
<dbReference type="InterPro" id="IPR006501">
    <property type="entry name" value="Pectinesterase_inhib_dom"/>
</dbReference>
<dbReference type="SUPFAM" id="SSF101148">
    <property type="entry name" value="Plant invertase/pectin methylesterase inhibitor"/>
    <property type="match status" value="1"/>
</dbReference>
<dbReference type="Pfam" id="PF04043">
    <property type="entry name" value="PMEI"/>
    <property type="match status" value="1"/>
</dbReference>
<sequence>MSSDPRTADAVLFLLTNISIDHALANAFGTYAAVKKMYDAAMMACLLSCETEYYLAVSHLQSAIQYLAEKNYFDGISALQSAFDDVTTCEDTFNEPRFQPVKSPLIQKNQIAKYLCNISFEFERLLEPSTKTLVLLDLFNSLVSEHMNQRKSSNLVSFNYHGHHACLLASLSSQHASGTTIFAPNSTVANDGNGNFTTISAAVQAAPSFSSEKYVIYIKAGVYQENVIVDVTKKNIVLLGDGADKTMISSNRSVDGGVPTDHTGTLEFKIGQQNVTTTQGSETAFVDTGFILQNCSTLVTPDLKTVKNYITFWASLEAYSRTIIMQSFIDNLIHPPGWLEWNSTSPLDKLFYSEFQNREPGANTTKQVPWPRYKIINSFDDAAKFTAIRPLPAQQLHNI</sequence>
<dbReference type="InterPro" id="IPR012334">
    <property type="entry name" value="Pectin_lyas_fold"/>
</dbReference>
<comment type="subcellular location">
    <subcellularLocation>
        <location evidence="6">Secreted</location>
        <location evidence="6">Cell wall</location>
    </subcellularLocation>
</comment>
<keyword evidence="5 6" id="KW-0063">Aspartyl esterase</keyword>
<dbReference type="OrthoDB" id="1936831at2759"/>
<dbReference type="InterPro" id="IPR035513">
    <property type="entry name" value="Invertase/methylesterase_inhib"/>
</dbReference>
<dbReference type="InterPro" id="IPR018040">
    <property type="entry name" value="Pectinesterase_Tyr_AS"/>
</dbReference>
<comment type="pathway">
    <text evidence="1 6">Glycan metabolism; pectin degradation; 2-dehydro-3-deoxy-D-gluconate from pectin: step 1/5.</text>
</comment>
<comment type="similarity">
    <text evidence="3">In the C-terminal section; belongs to the pectinesterase family.</text>
</comment>
<keyword evidence="6" id="KW-0961">Cell wall biogenesis/degradation</keyword>
<dbReference type="RefSeq" id="XP_020088302.1">
    <property type="nucleotide sequence ID" value="XM_020232713.1"/>
</dbReference>
<dbReference type="Pfam" id="PF01095">
    <property type="entry name" value="Pectinesterase"/>
    <property type="match status" value="2"/>
</dbReference>
<dbReference type="GO" id="GO:0030599">
    <property type="term" value="F:pectinesterase activity"/>
    <property type="evidence" value="ECO:0007669"/>
    <property type="project" value="UniProtKB-UniRule"/>
</dbReference>
<dbReference type="SUPFAM" id="SSF51126">
    <property type="entry name" value="Pectin lyase-like"/>
    <property type="match status" value="1"/>
</dbReference>
<gene>
    <name evidence="10" type="primary">LOC109710221</name>
</gene>
<evidence type="ECO:0000313" key="10">
    <source>
        <dbReference type="RefSeq" id="XP_020088302.1"/>
    </source>
</evidence>
<evidence type="ECO:0000313" key="9">
    <source>
        <dbReference type="Proteomes" id="UP000515123"/>
    </source>
</evidence>
<dbReference type="GeneID" id="109710221"/>
<keyword evidence="6" id="KW-0964">Secreted</keyword>
<evidence type="ECO:0000259" key="8">
    <source>
        <dbReference type="Pfam" id="PF04043"/>
    </source>
</evidence>
<dbReference type="Gene3D" id="2.160.20.10">
    <property type="entry name" value="Single-stranded right-handed beta-helix, Pectin lyase-like"/>
    <property type="match status" value="2"/>
</dbReference>
<dbReference type="GO" id="GO:0046910">
    <property type="term" value="F:pectinesterase inhibitor activity"/>
    <property type="evidence" value="ECO:0007669"/>
    <property type="project" value="InterPro"/>
</dbReference>
<evidence type="ECO:0000256" key="6">
    <source>
        <dbReference type="RuleBase" id="RU000589"/>
    </source>
</evidence>
<dbReference type="GO" id="GO:0045490">
    <property type="term" value="P:pectin catabolic process"/>
    <property type="evidence" value="ECO:0007669"/>
    <property type="project" value="UniProtKB-UniRule"/>
</dbReference>
<dbReference type="EC" id="3.1.1.11" evidence="6"/>
<dbReference type="PANTHER" id="PTHR31707">
    <property type="entry name" value="PECTINESTERASE"/>
    <property type="match status" value="1"/>
</dbReference>
<feature type="domain" description="Pectinesterase catalytic" evidence="7">
    <location>
        <begin position="186"/>
        <end position="266"/>
    </location>
</feature>
<dbReference type="AlphaFoldDB" id="A0A6P5EXS0"/>
<dbReference type="NCBIfam" id="TIGR01614">
    <property type="entry name" value="PME_inhib"/>
    <property type="match status" value="1"/>
</dbReference>
<keyword evidence="6" id="KW-0134">Cell wall</keyword>
<protein>
    <recommendedName>
        <fullName evidence="6">Pectinesterase</fullName>
        <ecNumber evidence="6">3.1.1.11</ecNumber>
    </recommendedName>
</protein>
<evidence type="ECO:0000256" key="2">
    <source>
        <dbReference type="ARBA" id="ARBA00006027"/>
    </source>
</evidence>
<reference evidence="10" key="2">
    <citation type="submission" date="2025-08" db="UniProtKB">
        <authorList>
            <consortium name="RefSeq"/>
        </authorList>
    </citation>
    <scope>IDENTIFICATION</scope>
    <source>
        <tissue evidence="10">Leaf</tissue>
    </source>
</reference>
<proteinExistence type="inferred from homology"/>
<feature type="domain" description="Pectinesterase catalytic" evidence="7">
    <location>
        <begin position="271"/>
        <end position="388"/>
    </location>
</feature>
<evidence type="ECO:0000256" key="3">
    <source>
        <dbReference type="ARBA" id="ARBA00007786"/>
    </source>
</evidence>
<dbReference type="PROSITE" id="PS00800">
    <property type="entry name" value="PECTINESTERASE_1"/>
    <property type="match status" value="1"/>
</dbReference>
<dbReference type="InterPro" id="IPR011050">
    <property type="entry name" value="Pectin_lyase_fold/virulence"/>
</dbReference>
<keyword evidence="4 6" id="KW-0378">Hydrolase</keyword>
<feature type="domain" description="Pectinesterase inhibitor" evidence="8">
    <location>
        <begin position="2"/>
        <end position="119"/>
    </location>
</feature>
<reference evidence="9" key="1">
    <citation type="journal article" date="2015" name="Nat. Genet.">
        <title>The pineapple genome and the evolution of CAM photosynthesis.</title>
        <authorList>
            <person name="Ming R."/>
            <person name="VanBuren R."/>
            <person name="Wai C.M."/>
            <person name="Tang H."/>
            <person name="Schatz M.C."/>
            <person name="Bowers J.E."/>
            <person name="Lyons E."/>
            <person name="Wang M.L."/>
            <person name="Chen J."/>
            <person name="Biggers E."/>
            <person name="Zhang J."/>
            <person name="Huang L."/>
            <person name="Zhang L."/>
            <person name="Miao W."/>
            <person name="Zhang J."/>
            <person name="Ye Z."/>
            <person name="Miao C."/>
            <person name="Lin Z."/>
            <person name="Wang H."/>
            <person name="Zhou H."/>
            <person name="Yim W.C."/>
            <person name="Priest H.D."/>
            <person name="Zheng C."/>
            <person name="Woodhouse M."/>
            <person name="Edger P.P."/>
            <person name="Guyot R."/>
            <person name="Guo H.B."/>
            <person name="Guo H."/>
            <person name="Zheng G."/>
            <person name="Singh R."/>
            <person name="Sharma A."/>
            <person name="Min X."/>
            <person name="Zheng Y."/>
            <person name="Lee H."/>
            <person name="Gurtowski J."/>
            <person name="Sedlazeck F.J."/>
            <person name="Harkess A."/>
            <person name="McKain M.R."/>
            <person name="Liao Z."/>
            <person name="Fang J."/>
            <person name="Liu J."/>
            <person name="Zhang X."/>
            <person name="Zhang Q."/>
            <person name="Hu W."/>
            <person name="Qin Y."/>
            <person name="Wang K."/>
            <person name="Chen L.Y."/>
            <person name="Shirley N."/>
            <person name="Lin Y.R."/>
            <person name="Liu L.Y."/>
            <person name="Hernandez A.G."/>
            <person name="Wright C.L."/>
            <person name="Bulone V."/>
            <person name="Tuskan G.A."/>
            <person name="Heath K."/>
            <person name="Zee F."/>
            <person name="Moore P.H."/>
            <person name="Sunkar R."/>
            <person name="Leebens-Mack J.H."/>
            <person name="Mockler T."/>
            <person name="Bennetzen J.L."/>
            <person name="Freeling M."/>
            <person name="Sankoff D."/>
            <person name="Paterson A.H."/>
            <person name="Zhu X."/>
            <person name="Yang X."/>
            <person name="Smith J.A."/>
            <person name="Cushman J.C."/>
            <person name="Paull R.E."/>
            <person name="Yu Q."/>
        </authorList>
    </citation>
    <scope>NUCLEOTIDE SEQUENCE [LARGE SCALE GENOMIC DNA]</scope>
    <source>
        <strain evidence="9">cv. F153</strain>
    </source>
</reference>
<dbReference type="Proteomes" id="UP000515123">
    <property type="component" value="Linkage group 5"/>
</dbReference>
<organism evidence="9 10">
    <name type="scientific">Ananas comosus</name>
    <name type="common">Pineapple</name>
    <name type="synonym">Ananas ananas</name>
    <dbReference type="NCBI Taxonomy" id="4615"/>
    <lineage>
        <taxon>Eukaryota</taxon>
        <taxon>Viridiplantae</taxon>
        <taxon>Streptophyta</taxon>
        <taxon>Embryophyta</taxon>
        <taxon>Tracheophyta</taxon>
        <taxon>Spermatophyta</taxon>
        <taxon>Magnoliopsida</taxon>
        <taxon>Liliopsida</taxon>
        <taxon>Poales</taxon>
        <taxon>Bromeliaceae</taxon>
        <taxon>Bromelioideae</taxon>
        <taxon>Ananas</taxon>
    </lineage>
</organism>